<dbReference type="AlphaFoldDB" id="A0A8S9QD42"/>
<evidence type="ECO:0000313" key="1">
    <source>
        <dbReference type="EMBL" id="KAF3540107.1"/>
    </source>
</evidence>
<organism evidence="1 2">
    <name type="scientific">Brassica cretica</name>
    <name type="common">Mustard</name>
    <dbReference type="NCBI Taxonomy" id="69181"/>
    <lineage>
        <taxon>Eukaryota</taxon>
        <taxon>Viridiplantae</taxon>
        <taxon>Streptophyta</taxon>
        <taxon>Embryophyta</taxon>
        <taxon>Tracheophyta</taxon>
        <taxon>Spermatophyta</taxon>
        <taxon>Magnoliopsida</taxon>
        <taxon>eudicotyledons</taxon>
        <taxon>Gunneridae</taxon>
        <taxon>Pentapetalae</taxon>
        <taxon>rosids</taxon>
        <taxon>malvids</taxon>
        <taxon>Brassicales</taxon>
        <taxon>Brassicaceae</taxon>
        <taxon>Brassiceae</taxon>
        <taxon>Brassica</taxon>
    </lineage>
</organism>
<dbReference type="Proteomes" id="UP000712600">
    <property type="component" value="Unassembled WGS sequence"/>
</dbReference>
<accession>A0A8S9QD42</accession>
<comment type="caution">
    <text evidence="1">The sequence shown here is derived from an EMBL/GenBank/DDBJ whole genome shotgun (WGS) entry which is preliminary data.</text>
</comment>
<protein>
    <submittedName>
        <fullName evidence="1">Uncharacterized protein</fullName>
    </submittedName>
</protein>
<name>A0A8S9QD42_BRACR</name>
<dbReference type="EMBL" id="QGKX02001290">
    <property type="protein sequence ID" value="KAF3540107.1"/>
    <property type="molecule type" value="Genomic_DNA"/>
</dbReference>
<reference evidence="1" key="1">
    <citation type="submission" date="2019-12" db="EMBL/GenBank/DDBJ databases">
        <title>Genome sequencing and annotation of Brassica cretica.</title>
        <authorList>
            <person name="Studholme D.J."/>
            <person name="Sarris P."/>
        </authorList>
    </citation>
    <scope>NUCLEOTIDE SEQUENCE</scope>
    <source>
        <strain evidence="1">PFS-109/04</strain>
        <tissue evidence="1">Leaf</tissue>
    </source>
</reference>
<evidence type="ECO:0000313" key="2">
    <source>
        <dbReference type="Proteomes" id="UP000712600"/>
    </source>
</evidence>
<sequence length="87" mass="9525">MHTVAERDGVSVIGSTSGLQRLIRLGESFNLIYCSSSGSSRFGPPKREGGRELIVLRVGSRTGCLLGRITNREEGERLVYLITSRKS</sequence>
<gene>
    <name evidence="1" type="ORF">F2Q69_00022418</name>
</gene>
<proteinExistence type="predicted"/>